<feature type="compositionally biased region" description="Low complexity" evidence="1">
    <location>
        <begin position="521"/>
        <end position="554"/>
    </location>
</feature>
<feature type="compositionally biased region" description="Low complexity" evidence="1">
    <location>
        <begin position="386"/>
        <end position="401"/>
    </location>
</feature>
<dbReference type="PANTHER" id="PTHR40430">
    <property type="entry name" value="T. BRUCEI SPP.-SPECIFIC PROTEIN"/>
    <property type="match status" value="1"/>
</dbReference>
<dbReference type="PANTHER" id="PTHR40430:SF1">
    <property type="entry name" value="T. BRUCEI SPP.-SPECIFIC PROTEIN"/>
    <property type="match status" value="1"/>
</dbReference>
<feature type="compositionally biased region" description="Polar residues" evidence="1">
    <location>
        <begin position="418"/>
        <end position="427"/>
    </location>
</feature>
<sequence length="1001" mass="98229">MADADLLDDDQSHEGGKPEGLGADGAGRSEAAGEGDPDADPGDGAAEQEVGDAEAAALGAAASDGDLQQSYSDNDAGGVGASGGAPVGSGDEESLTEPALPDPDAEADGGEPAADASSAAGSGVGDEAAVPSAAADAEGTDGAKEAPAAGDDDAAVAAAGGDDGGEELGAVAGDEAAYARSAAGDADPDDTSAAGDGVADAGGGDAGGERDEGVAGGSEDAGPGNPAAEEEASGLLWQQSDGGAQGDGPHTDESLSYKPLYGGALSTSGSEAPATAARAQATGPPPPLELAPGLAAAWLTFARRAPASQGSYTAGSAGGGSRPASGLAVLRSGSTAAAQQPATMGSQGSFKAAASQGTITAASAASGSRPGSRLAPLRRDSFQPPAVEASQGSVAAASVAAPSTRPGSGVPAAEGSGRSVTAASVSADSRPGSAAGSVAAIRSRPHSNSGSVRPGSAAESQPPAAERTVRARPDLTARLRPKAQPWRAVKPPSPRPLLPLARGGPAPQAQSPPPKRRRPNAGAAAEASGASVTATPTAVAGSRPGSGAPGSKAAEQPARPPSVLESPTPHPDPDAASAYDAPSDDAAFVAKSYHELLAEAATADAAADNDPAAADAPEGDAHAAGAGADATAGADSSADADADPAAGADAEAEADAGTAAESRPASQAASSRPDSAAATAAAFMAARGYPRTTARANPAASGLRRLYEQLLAAAKGDDASRGKRSEAALSYGLEGGPLAMPLSVGQKQVARIHPLSGMFTQFEYVPSEYDRTKLKGKFDRLRHKLSQTAPNDFVVRSSPYAVRGTPAFSEYTYTPDPVESLDSSLRANEDMLRSKVVAGPFYPSGRVHQMTALKGRLDECMMGLCRQMSADWPQGFLQIFEDGNGSVVASFDKGRAVAEGDLSAYMNTLAKRHPLVAAFQLGKDATQYLGPHAAAAFGEGANGRPGSRGSGSSMSEDGERGAAEAEEVGVPYGAPAMAVGMGSLAGGGGAELFRSASGVGR</sequence>
<evidence type="ECO:0000313" key="3">
    <source>
        <dbReference type="Proteomes" id="UP000236333"/>
    </source>
</evidence>
<feature type="compositionally biased region" description="Low complexity" evidence="1">
    <location>
        <begin position="574"/>
        <end position="583"/>
    </location>
</feature>
<feature type="compositionally biased region" description="Gly residues" evidence="1">
    <location>
        <begin position="77"/>
        <end position="87"/>
    </location>
</feature>
<gene>
    <name evidence="2" type="ORF">TSOC_002837</name>
</gene>
<feature type="region of interest" description="Disordered" evidence="1">
    <location>
        <begin position="602"/>
        <end position="674"/>
    </location>
</feature>
<accession>A0A2J8AD45</accession>
<feature type="compositionally biased region" description="Low complexity" evidence="1">
    <location>
        <begin position="498"/>
        <end position="509"/>
    </location>
</feature>
<feature type="compositionally biased region" description="Low complexity" evidence="1">
    <location>
        <begin position="168"/>
        <end position="185"/>
    </location>
</feature>
<keyword evidence="3" id="KW-1185">Reference proteome</keyword>
<feature type="compositionally biased region" description="Polar residues" evidence="1">
    <location>
        <begin position="332"/>
        <end position="349"/>
    </location>
</feature>
<dbReference type="AlphaFoldDB" id="A0A2J8AD45"/>
<feature type="compositionally biased region" description="Low complexity" evidence="1">
    <location>
        <begin position="42"/>
        <end position="66"/>
    </location>
</feature>
<feature type="compositionally biased region" description="Low complexity" evidence="1">
    <location>
        <begin position="145"/>
        <end position="160"/>
    </location>
</feature>
<feature type="compositionally biased region" description="Basic and acidic residues" evidence="1">
    <location>
        <begin position="467"/>
        <end position="477"/>
    </location>
</feature>
<feature type="compositionally biased region" description="Low complexity" evidence="1">
    <location>
        <begin position="110"/>
        <end position="137"/>
    </location>
</feature>
<protein>
    <submittedName>
        <fullName evidence="2">Uncharacterized protein</fullName>
    </submittedName>
</protein>
<dbReference type="OrthoDB" id="550288at2759"/>
<reference evidence="2 3" key="1">
    <citation type="journal article" date="2017" name="Mol. Biol. Evol.">
        <title>The 4-celled Tetrabaena socialis nuclear genome reveals the essential components for genetic control of cell number at the origin of multicellularity in the volvocine lineage.</title>
        <authorList>
            <person name="Featherston J."/>
            <person name="Arakaki Y."/>
            <person name="Hanschen E.R."/>
            <person name="Ferris P.J."/>
            <person name="Michod R.E."/>
            <person name="Olson B.J.S.C."/>
            <person name="Nozaki H."/>
            <person name="Durand P.M."/>
        </authorList>
    </citation>
    <scope>NUCLEOTIDE SEQUENCE [LARGE SCALE GENOMIC DNA]</scope>
    <source>
        <strain evidence="2 3">NIES-571</strain>
    </source>
</reference>
<evidence type="ECO:0000256" key="1">
    <source>
        <dbReference type="SAM" id="MobiDB-lite"/>
    </source>
</evidence>
<feature type="region of interest" description="Disordered" evidence="1">
    <location>
        <begin position="1"/>
        <end position="291"/>
    </location>
</feature>
<feature type="compositionally biased region" description="Low complexity" evidence="1">
    <location>
        <begin position="272"/>
        <end position="282"/>
    </location>
</feature>
<name>A0A2J8AD45_9CHLO</name>
<proteinExistence type="predicted"/>
<dbReference type="Proteomes" id="UP000236333">
    <property type="component" value="Unassembled WGS sequence"/>
</dbReference>
<evidence type="ECO:0000313" key="2">
    <source>
        <dbReference type="EMBL" id="PNH10444.1"/>
    </source>
</evidence>
<dbReference type="EMBL" id="PGGS01000056">
    <property type="protein sequence ID" value="PNH10444.1"/>
    <property type="molecule type" value="Genomic_DNA"/>
</dbReference>
<feature type="compositionally biased region" description="Low complexity" evidence="1">
    <location>
        <begin position="352"/>
        <end position="373"/>
    </location>
</feature>
<feature type="compositionally biased region" description="Gly residues" evidence="1">
    <location>
        <begin position="940"/>
        <end position="949"/>
    </location>
</feature>
<feature type="region of interest" description="Disordered" evidence="1">
    <location>
        <begin position="936"/>
        <end position="967"/>
    </location>
</feature>
<comment type="caution">
    <text evidence="2">The sequence shown here is derived from an EMBL/GenBank/DDBJ whole genome shotgun (WGS) entry which is preliminary data.</text>
</comment>
<feature type="region of interest" description="Disordered" evidence="1">
    <location>
        <begin position="307"/>
        <end position="583"/>
    </location>
</feature>
<organism evidence="2 3">
    <name type="scientific">Tetrabaena socialis</name>
    <dbReference type="NCBI Taxonomy" id="47790"/>
    <lineage>
        <taxon>Eukaryota</taxon>
        <taxon>Viridiplantae</taxon>
        <taxon>Chlorophyta</taxon>
        <taxon>core chlorophytes</taxon>
        <taxon>Chlorophyceae</taxon>
        <taxon>CS clade</taxon>
        <taxon>Chlamydomonadales</taxon>
        <taxon>Tetrabaenaceae</taxon>
        <taxon>Tetrabaena</taxon>
    </lineage>
</organism>